<keyword evidence="1" id="KW-0175">Coiled coil</keyword>
<keyword evidence="3" id="KW-0472">Membrane</keyword>
<feature type="region of interest" description="Disordered" evidence="2">
    <location>
        <begin position="222"/>
        <end position="276"/>
    </location>
</feature>
<feature type="coiled-coil region" evidence="1">
    <location>
        <begin position="32"/>
        <end position="101"/>
    </location>
</feature>
<dbReference type="EMBL" id="RCHU01000006">
    <property type="protein sequence ID" value="TKS18303.1"/>
    <property type="molecule type" value="Genomic_DNA"/>
</dbReference>
<dbReference type="PANTHER" id="PTHR35480:SF1">
    <property type="entry name" value="MATERNAL EFFECT EMBRYO ARREST 22"/>
    <property type="match status" value="1"/>
</dbReference>
<feature type="transmembrane region" description="Helical" evidence="3">
    <location>
        <begin position="1343"/>
        <end position="1365"/>
    </location>
</feature>
<feature type="transmembrane region" description="Helical" evidence="3">
    <location>
        <begin position="1377"/>
        <end position="1393"/>
    </location>
</feature>
<evidence type="ECO:0000313" key="4">
    <source>
        <dbReference type="EMBL" id="TKS18303.1"/>
    </source>
</evidence>
<comment type="caution">
    <text evidence="4">The sequence shown here is derived from an EMBL/GenBank/DDBJ whole genome shotgun (WGS) entry which is preliminary data.</text>
</comment>
<feature type="compositionally biased region" description="Basic and acidic residues" evidence="2">
    <location>
        <begin position="1127"/>
        <end position="1136"/>
    </location>
</feature>
<feature type="coiled-coil region" evidence="1">
    <location>
        <begin position="368"/>
        <end position="472"/>
    </location>
</feature>
<feature type="coiled-coil region" evidence="1">
    <location>
        <begin position="505"/>
        <end position="663"/>
    </location>
</feature>
<keyword evidence="3" id="KW-1133">Transmembrane helix</keyword>
<evidence type="ECO:0000256" key="3">
    <source>
        <dbReference type="SAM" id="Phobius"/>
    </source>
</evidence>
<sequence>MAADVSVKKEATVNNPCCKVWKEKCGKLEEGRKCLRQAVKLLTEQADKFQAENVSLNKACEEERAKVEAAKEGIEKEAALRVKLEKEISALQSEVSTLHQKGSAFPEVENTKVKLLQDQVFKGEKEISRLKELLEREKLRADSEKKNGEVEKKSAADAWKHVKVEKEGKEKEAALRVSLENEISALKSEISSLQQKGSMVDEDKNGEVKLLQDQVSKGGKEISRLKELHEREKTRAESEKKKAEVERKRAAEAWQQVKAEKAKADEERKHASSEWKKAEEYRLQLETLTKEAELAKSKLASETLKFEEANKKFEAEKLKVTKEKKHADSEMVKAEAHRKLAEANWKKLMEEKSHTENICKQLEDARKRIEKPQKVEEYQRQLESLKKEAAESKSKLVAETLKLEDANKMLEAEKAKVMKERKRADSEVAKAKEQRKLAETNGRKIIEEKSRADNLSRQLEDARIKIEELEKGINGFIQSKNMGGTFDDQHDEITNGEDATIRDSLENLKNNSDQSKLVLEFLNNKEATKRLDIEKRKAITEKKRADSEMVKAEKLRNISKMNRKIAAEEKSRADRLSRQLDEDKIKIEELQKQIQELQSSKKVVVASSVLPDKVMNVEKTKLKFLEKQVKLEKMRLKNAKVVAKMEKNRNSFLQHELARLKLDFGQMLFRLDVLDRYFSSSDGGTEKMEKFGNHGTMQRSKLNRKLCAEEQCQMYSNNESELLKPSCMALAVSEPPTQTLHCTVPLVSPSSGNYAASISGIDSKLESLLGGSNQKLLQTSAINSSSASFSDGQLVGSQERGPFFPTSKNLVEDNFRAQTTISGMSDEVTKVQHNENLAVVADNSVRSPSFDVIGRVNRHGRKRRILDAVESVELLYSEGKKLHLQMEEKLSALHGMLNRQIEKPKEEAKYVEPNLQGGSYGKHGRIHKKRKISHEENVIVHRLSGIDQLEKTEIAGKEVHEDANACGYISSTANNLLEASKACREGLSYSFESSPEGMLSFEEVANGDYMKLLDLDNTADEECYRRAMEMPMSPNLPEIGSSVAEISDNMDNFKPMLDESFPGSLPNGKESLVPSFRLDVIDAEISSKQLKDCSFGISCADGLHENGGHADSLDTLGNRSGTGNDVDAGKASDGRTRGPGSGLEVEMLNIRSSSYEGLKFPIEGEPGSRQDNIPKYCVMHSDIKDSISMSRVLSATRTCMTRCSLDTQADCLVQKILCALKMEENSSPKENACTFFTLLLLNFSACNWGKFGSFSDQDFLFCLDSFAKDIFAVVSDVEARNLFVEVCCLDELLGLIEEFLLDGKLMIFADLSSESLSGCDSMIDILLDGVNIKFASKSASADLLVAGSIILASICAAIDCIGFLCQASYSLLLMHKCDTVFVLTILHIFAYLAGEKFFSLREHNLTMTVLKSIIMFLEGGDLPVASAASSLTRYKGGMFHPCAKCPFSTDAVSIDTVTSVLLEKLQNCAVSGIMHHPMKSPSLSNSNVLCCKDTAKLILNQEEVHSALDMNCNTSCSLKKCVMPARSNSIMKETLCGLSDLLSLVELLACNMSWEWTCSKIIPELLEMLERTKLDNFAAAVVILLGQLGRLGVSAFGYEDIGVENLRCKLSGFLSRDATIRMALPVQIALATALLGLLSLDFEKIIQSNSCLPAMSRQSVSIDHIRSWFSSLTKEQQALSLSLLPSSDVAETITLLQ</sequence>
<feature type="compositionally biased region" description="Basic and acidic residues" evidence="2">
    <location>
        <begin position="222"/>
        <end position="251"/>
    </location>
</feature>
<organism evidence="4">
    <name type="scientific">Populus alba</name>
    <name type="common">White poplar</name>
    <dbReference type="NCBI Taxonomy" id="43335"/>
    <lineage>
        <taxon>Eukaryota</taxon>
        <taxon>Viridiplantae</taxon>
        <taxon>Streptophyta</taxon>
        <taxon>Embryophyta</taxon>
        <taxon>Tracheophyta</taxon>
        <taxon>Spermatophyta</taxon>
        <taxon>Magnoliopsida</taxon>
        <taxon>eudicotyledons</taxon>
        <taxon>Gunneridae</taxon>
        <taxon>Pentapetalae</taxon>
        <taxon>rosids</taxon>
        <taxon>fabids</taxon>
        <taxon>Malpighiales</taxon>
        <taxon>Salicaceae</taxon>
        <taxon>Saliceae</taxon>
        <taxon>Populus</taxon>
    </lineage>
</organism>
<evidence type="ECO:0000256" key="1">
    <source>
        <dbReference type="SAM" id="Coils"/>
    </source>
</evidence>
<dbReference type="STRING" id="43335.A0A4U5R3D6"/>
<feature type="coiled-coil region" evidence="1">
    <location>
        <begin position="127"/>
        <end position="196"/>
    </location>
</feature>
<name>A0A4U5R3D6_POPAL</name>
<keyword evidence="3" id="KW-0812">Transmembrane</keyword>
<proteinExistence type="predicted"/>
<reference evidence="4" key="1">
    <citation type="submission" date="2018-10" db="EMBL/GenBank/DDBJ databases">
        <title>Population genomic analysis revealed the cold adaptation of white poplar.</title>
        <authorList>
            <person name="Liu Y.-J."/>
        </authorList>
    </citation>
    <scope>NUCLEOTIDE SEQUENCE [LARGE SCALE GENOMIC DNA]</scope>
    <source>
        <strain evidence="4">PAL-ZL1</strain>
    </source>
</reference>
<gene>
    <name evidence="4" type="ORF">D5086_0000005520</name>
</gene>
<dbReference type="PANTHER" id="PTHR35480">
    <property type="entry name" value="MATERNAL EFFECT EMBRYO ARREST 22"/>
    <property type="match status" value="1"/>
</dbReference>
<accession>A0A4U5R3D6</accession>
<feature type="compositionally biased region" description="Basic and acidic residues" evidence="2">
    <location>
        <begin position="258"/>
        <end position="276"/>
    </location>
</feature>
<feature type="region of interest" description="Disordered" evidence="2">
    <location>
        <begin position="1111"/>
        <end position="1142"/>
    </location>
</feature>
<protein>
    <recommendedName>
        <fullName evidence="5">Maternal effect embryo arrest 22</fullName>
    </recommendedName>
</protein>
<evidence type="ECO:0008006" key="5">
    <source>
        <dbReference type="Google" id="ProtNLM"/>
    </source>
</evidence>
<feature type="coiled-coil region" evidence="1">
    <location>
        <begin position="278"/>
        <end position="305"/>
    </location>
</feature>
<evidence type="ECO:0000256" key="2">
    <source>
        <dbReference type="SAM" id="MobiDB-lite"/>
    </source>
</evidence>